<feature type="binding site" evidence="11">
    <location>
        <position position="84"/>
    </location>
    <ligand>
        <name>K(+)</name>
        <dbReference type="ChEBI" id="CHEBI:29103"/>
    </ligand>
</feature>
<evidence type="ECO:0000256" key="11">
    <source>
        <dbReference type="HAMAP-Rule" id="MF_03159"/>
    </source>
</evidence>
<evidence type="ECO:0000256" key="7">
    <source>
        <dbReference type="ARBA" id="ARBA00022958"/>
    </source>
</evidence>
<dbReference type="GO" id="GO:0000166">
    <property type="term" value="F:nucleotide binding"/>
    <property type="evidence" value="ECO:0007669"/>
    <property type="project" value="UniProtKB-KW"/>
</dbReference>
<evidence type="ECO:0000313" key="13">
    <source>
        <dbReference type="EMBL" id="CAG9854179.1"/>
    </source>
</evidence>
<proteinExistence type="inferred from homology"/>
<dbReference type="GO" id="GO:0052856">
    <property type="term" value="F:NAD(P)HX epimerase activity"/>
    <property type="evidence" value="ECO:0007669"/>
    <property type="project" value="UniProtKB-UniRule"/>
</dbReference>
<keyword evidence="9 11" id="KW-0413">Isomerase</keyword>
<comment type="function">
    <text evidence="11">Catalyzes the epimerization of the S- and R-forms of NAD(P)HX, a damaged form of NAD(P)H that is a result of enzymatic or heat-dependent hydration. This is a prerequisite for the S-specific NAD(P)H-hydrate dehydratase to allow the repair of both epimers of NAD(P)HX.</text>
</comment>
<dbReference type="EMBL" id="OU900094">
    <property type="protein sequence ID" value="CAG9854179.1"/>
    <property type="molecule type" value="Genomic_DNA"/>
</dbReference>
<feature type="binding site" evidence="11">
    <location>
        <position position="181"/>
    </location>
    <ligand>
        <name>(6S)-NADPHX</name>
        <dbReference type="ChEBI" id="CHEBI:64076"/>
    </ligand>
</feature>
<evidence type="ECO:0000256" key="10">
    <source>
        <dbReference type="ARBA" id="ARBA00041210"/>
    </source>
</evidence>
<organism evidence="13 14">
    <name type="scientific">Phyllotreta striolata</name>
    <name type="common">Striped flea beetle</name>
    <name type="synonym">Crioceris striolata</name>
    <dbReference type="NCBI Taxonomy" id="444603"/>
    <lineage>
        <taxon>Eukaryota</taxon>
        <taxon>Metazoa</taxon>
        <taxon>Ecdysozoa</taxon>
        <taxon>Arthropoda</taxon>
        <taxon>Hexapoda</taxon>
        <taxon>Insecta</taxon>
        <taxon>Pterygota</taxon>
        <taxon>Neoptera</taxon>
        <taxon>Endopterygota</taxon>
        <taxon>Coleoptera</taxon>
        <taxon>Polyphaga</taxon>
        <taxon>Cucujiformia</taxon>
        <taxon>Chrysomeloidea</taxon>
        <taxon>Chrysomelidae</taxon>
        <taxon>Galerucinae</taxon>
        <taxon>Alticini</taxon>
        <taxon>Phyllotreta</taxon>
    </lineage>
</organism>
<dbReference type="InterPro" id="IPR032976">
    <property type="entry name" value="YJEFN_prot_NAXE-like"/>
</dbReference>
<comment type="catalytic activity">
    <reaction evidence="1 11">
        <text>(6R)-NADHX = (6S)-NADHX</text>
        <dbReference type="Rhea" id="RHEA:32215"/>
        <dbReference type="ChEBI" id="CHEBI:64074"/>
        <dbReference type="ChEBI" id="CHEBI:64075"/>
        <dbReference type="EC" id="5.1.99.6"/>
    </reaction>
</comment>
<sequence length="260" mass="29201">MNLLQILRTVHNRSFSTSYTKMVRYLGQQEAQSIDIELFNEYSFSVDQLMELAGLSCAVAIEKCYPQSELGNKSVMVCVGPGNNGGDGLVCARHLKLFNYKPIVYYPKRSERQLYNNLTKQCTLMNIPVIQSLPENSTVECEFGLIVDALFGFSFKPPVREEFIPIIKLMRETKVPIASIDIPSGWDVETGPPEDGIKPDLLISLTAPKLCAKLYTGKYHYLGGRFVPPRLEEKYNLDLPKYPGTECCVSIAQKQCAAKQ</sequence>
<name>A0A9N9TDI6_PHYSR</name>
<feature type="binding site" evidence="11">
    <location>
        <position position="184"/>
    </location>
    <ligand>
        <name>K(+)</name>
        <dbReference type="ChEBI" id="CHEBI:29103"/>
    </ligand>
</feature>
<dbReference type="InterPro" id="IPR036652">
    <property type="entry name" value="YjeF_N_dom_sf"/>
</dbReference>
<gene>
    <name evidence="13" type="ORF">PHYEVI_LOCUS643</name>
</gene>
<dbReference type="GO" id="GO:0005739">
    <property type="term" value="C:mitochondrion"/>
    <property type="evidence" value="ECO:0007669"/>
    <property type="project" value="TreeGrafter"/>
</dbReference>
<evidence type="ECO:0000256" key="9">
    <source>
        <dbReference type="ARBA" id="ARBA00023235"/>
    </source>
</evidence>
<keyword evidence="8 11" id="KW-0520">NAD</keyword>
<comment type="caution">
    <text evidence="11">Lacks conserved residue(s) required for the propagation of feature annotation.</text>
</comment>
<accession>A0A9N9TDI6</accession>
<evidence type="ECO:0000256" key="4">
    <source>
        <dbReference type="ARBA" id="ARBA00022723"/>
    </source>
</evidence>
<evidence type="ECO:0000256" key="1">
    <source>
        <dbReference type="ARBA" id="ARBA00000013"/>
    </source>
</evidence>
<evidence type="ECO:0000259" key="12">
    <source>
        <dbReference type="Pfam" id="PF03853"/>
    </source>
</evidence>
<comment type="similarity">
    <text evidence="11">Belongs to the NnrE/AIBP family.</text>
</comment>
<evidence type="ECO:0000256" key="5">
    <source>
        <dbReference type="ARBA" id="ARBA00022741"/>
    </source>
</evidence>
<dbReference type="HAMAP" id="MF_01966">
    <property type="entry name" value="NADHX_epimerase"/>
    <property type="match status" value="1"/>
</dbReference>
<dbReference type="GO" id="GO:0046872">
    <property type="term" value="F:metal ion binding"/>
    <property type="evidence" value="ECO:0007669"/>
    <property type="project" value="UniProtKB-KW"/>
</dbReference>
<feature type="binding site" evidence="11">
    <location>
        <position position="148"/>
    </location>
    <ligand>
        <name>K(+)</name>
        <dbReference type="ChEBI" id="CHEBI:29103"/>
    </ligand>
</feature>
<keyword evidence="14" id="KW-1185">Reference proteome</keyword>
<dbReference type="NCBIfam" id="TIGR00197">
    <property type="entry name" value="yjeF_nterm"/>
    <property type="match status" value="1"/>
</dbReference>
<comment type="cofactor">
    <cofactor evidence="11">
        <name>K(+)</name>
        <dbReference type="ChEBI" id="CHEBI:29103"/>
    </cofactor>
    <text evidence="11">Binds 1 potassium ion per subunit.</text>
</comment>
<evidence type="ECO:0000256" key="2">
    <source>
        <dbReference type="ARBA" id="ARBA00000909"/>
    </source>
</evidence>
<keyword evidence="6" id="KW-0521">NADP</keyword>
<dbReference type="Pfam" id="PF03853">
    <property type="entry name" value="YjeF_N"/>
    <property type="match status" value="1"/>
</dbReference>
<evidence type="ECO:0000256" key="8">
    <source>
        <dbReference type="ARBA" id="ARBA00023027"/>
    </source>
</evidence>
<dbReference type="OrthoDB" id="10064708at2759"/>
<dbReference type="PANTHER" id="PTHR13232:SF10">
    <property type="entry name" value="NAD(P)H-HYDRATE EPIMERASE"/>
    <property type="match status" value="1"/>
</dbReference>
<evidence type="ECO:0000256" key="6">
    <source>
        <dbReference type="ARBA" id="ARBA00022857"/>
    </source>
</evidence>
<dbReference type="AlphaFoldDB" id="A0A9N9TDI6"/>
<dbReference type="PANTHER" id="PTHR13232">
    <property type="entry name" value="NAD(P)H-HYDRATE EPIMERASE"/>
    <property type="match status" value="1"/>
</dbReference>
<dbReference type="SUPFAM" id="SSF64153">
    <property type="entry name" value="YjeF N-terminal domain-like"/>
    <property type="match status" value="1"/>
</dbReference>
<keyword evidence="4 11" id="KW-0479">Metal-binding</keyword>
<dbReference type="FunFam" id="3.40.50.10260:FF:000002">
    <property type="entry name" value="NAD(P)H-hydrate epimerase"/>
    <property type="match status" value="1"/>
</dbReference>
<protein>
    <recommendedName>
        <fullName evidence="3 11">NAD(P)H-hydrate epimerase</fullName>
        <ecNumber evidence="3 11">5.1.99.6</ecNumber>
    </recommendedName>
    <alternativeName>
        <fullName evidence="10 11">NAD(P)HX epimerase</fullName>
    </alternativeName>
</protein>
<dbReference type="Proteomes" id="UP001153712">
    <property type="component" value="Chromosome 1"/>
</dbReference>
<keyword evidence="5 11" id="KW-0547">Nucleotide-binding</keyword>
<dbReference type="EC" id="5.1.99.6" evidence="3 11"/>
<comment type="catalytic activity">
    <reaction evidence="2 11">
        <text>(6R)-NADPHX = (6S)-NADPHX</text>
        <dbReference type="Rhea" id="RHEA:32227"/>
        <dbReference type="ChEBI" id="CHEBI:64076"/>
        <dbReference type="ChEBI" id="CHEBI:64077"/>
        <dbReference type="EC" id="5.1.99.6"/>
    </reaction>
</comment>
<dbReference type="InterPro" id="IPR004443">
    <property type="entry name" value="YjeF_N_dom"/>
</dbReference>
<feature type="domain" description="YjeF N-terminal" evidence="12">
    <location>
        <begin position="47"/>
        <end position="211"/>
    </location>
</feature>
<evidence type="ECO:0000256" key="3">
    <source>
        <dbReference type="ARBA" id="ARBA00012228"/>
    </source>
</evidence>
<evidence type="ECO:0000313" key="14">
    <source>
        <dbReference type="Proteomes" id="UP001153712"/>
    </source>
</evidence>
<feature type="binding site" evidence="11">
    <location>
        <begin position="152"/>
        <end position="158"/>
    </location>
    <ligand>
        <name>(6S)-NADPHX</name>
        <dbReference type="ChEBI" id="CHEBI:64076"/>
    </ligand>
</feature>
<keyword evidence="7 11" id="KW-0630">Potassium</keyword>
<dbReference type="Gene3D" id="3.40.50.10260">
    <property type="entry name" value="YjeF N-terminal domain"/>
    <property type="match status" value="1"/>
</dbReference>
<feature type="binding site" evidence="11">
    <location>
        <begin position="83"/>
        <end position="87"/>
    </location>
    <ligand>
        <name>(6S)-NADPHX</name>
        <dbReference type="ChEBI" id="CHEBI:64076"/>
    </ligand>
</feature>
<reference evidence="13" key="1">
    <citation type="submission" date="2022-01" db="EMBL/GenBank/DDBJ databases">
        <authorList>
            <person name="King R."/>
        </authorList>
    </citation>
    <scope>NUCLEOTIDE SEQUENCE</scope>
</reference>